<dbReference type="GO" id="GO:0009853">
    <property type="term" value="P:photorespiration"/>
    <property type="evidence" value="ECO:0000318"/>
    <property type="project" value="GO_Central"/>
</dbReference>
<name>A0A2K3D6U6_CHLRE</name>
<protein>
    <submittedName>
        <fullName evidence="2">Uncharacterized protein</fullName>
    </submittedName>
</protein>
<dbReference type="SUPFAM" id="SSF52540">
    <property type="entry name" value="P-loop containing nucleoside triphosphate hydrolases"/>
    <property type="match status" value="1"/>
</dbReference>
<proteinExistence type="predicted"/>
<dbReference type="Gene3D" id="3.40.50.300">
    <property type="entry name" value="P-loop containing nucleotide triphosphate hydrolases"/>
    <property type="match status" value="1"/>
</dbReference>
<dbReference type="OrthoDB" id="347435at2759"/>
<evidence type="ECO:0000313" key="2">
    <source>
        <dbReference type="EMBL" id="PNW76244.1"/>
    </source>
</evidence>
<keyword evidence="3" id="KW-1185">Reference proteome</keyword>
<dbReference type="Gramene" id="PNW76244">
    <property type="protein sequence ID" value="PNW76244"/>
    <property type="gene ID" value="CHLRE_12g542300v5"/>
</dbReference>
<dbReference type="InterPro" id="IPR027417">
    <property type="entry name" value="P-loop_NTPase"/>
</dbReference>
<reference evidence="2 3" key="1">
    <citation type="journal article" date="2007" name="Science">
        <title>The Chlamydomonas genome reveals the evolution of key animal and plant functions.</title>
        <authorList>
            <person name="Merchant S.S."/>
            <person name="Prochnik S.E."/>
            <person name="Vallon O."/>
            <person name="Harris E.H."/>
            <person name="Karpowicz S.J."/>
            <person name="Witman G.B."/>
            <person name="Terry A."/>
            <person name="Salamov A."/>
            <person name="Fritz-Laylin L.K."/>
            <person name="Marechal-Drouard L."/>
            <person name="Marshall W.F."/>
            <person name="Qu L.H."/>
            <person name="Nelson D.R."/>
            <person name="Sanderfoot A.A."/>
            <person name="Spalding M.H."/>
            <person name="Kapitonov V.V."/>
            <person name="Ren Q."/>
            <person name="Ferris P."/>
            <person name="Lindquist E."/>
            <person name="Shapiro H."/>
            <person name="Lucas S.M."/>
            <person name="Grimwood J."/>
            <person name="Schmutz J."/>
            <person name="Cardol P."/>
            <person name="Cerutti H."/>
            <person name="Chanfreau G."/>
            <person name="Chen C.L."/>
            <person name="Cognat V."/>
            <person name="Croft M.T."/>
            <person name="Dent R."/>
            <person name="Dutcher S."/>
            <person name="Fernandez E."/>
            <person name="Fukuzawa H."/>
            <person name="Gonzalez-Ballester D."/>
            <person name="Gonzalez-Halphen D."/>
            <person name="Hallmann A."/>
            <person name="Hanikenne M."/>
            <person name="Hippler M."/>
            <person name="Inwood W."/>
            <person name="Jabbari K."/>
            <person name="Kalanon M."/>
            <person name="Kuras R."/>
            <person name="Lefebvre P.A."/>
            <person name="Lemaire S.D."/>
            <person name="Lobanov A.V."/>
            <person name="Lohr M."/>
            <person name="Manuell A."/>
            <person name="Meier I."/>
            <person name="Mets L."/>
            <person name="Mittag M."/>
            <person name="Mittelmeier T."/>
            <person name="Moroney J.V."/>
            <person name="Moseley J."/>
            <person name="Napoli C."/>
            <person name="Nedelcu A.M."/>
            <person name="Niyogi K."/>
            <person name="Novoselov S.V."/>
            <person name="Paulsen I.T."/>
            <person name="Pazour G."/>
            <person name="Purton S."/>
            <person name="Ral J.P."/>
            <person name="Riano-Pachon D.M."/>
            <person name="Riekhof W."/>
            <person name="Rymarquis L."/>
            <person name="Schroda M."/>
            <person name="Stern D."/>
            <person name="Umen J."/>
            <person name="Willows R."/>
            <person name="Wilson N."/>
            <person name="Zimmer S.L."/>
            <person name="Allmer J."/>
            <person name="Balk J."/>
            <person name="Bisova K."/>
            <person name="Chen C.J."/>
            <person name="Elias M."/>
            <person name="Gendler K."/>
            <person name="Hauser C."/>
            <person name="Lamb M.R."/>
            <person name="Ledford H."/>
            <person name="Long J.C."/>
            <person name="Minagawa J."/>
            <person name="Page M.D."/>
            <person name="Pan J."/>
            <person name="Pootakham W."/>
            <person name="Roje S."/>
            <person name="Rose A."/>
            <person name="Stahlberg E."/>
            <person name="Terauchi A.M."/>
            <person name="Yang P."/>
            <person name="Ball S."/>
            <person name="Bowler C."/>
            <person name="Dieckmann C.L."/>
            <person name="Gladyshev V.N."/>
            <person name="Green P."/>
            <person name="Jorgensen R."/>
            <person name="Mayfield S."/>
            <person name="Mueller-Roeber B."/>
            <person name="Rajamani S."/>
            <person name="Sayre R.T."/>
            <person name="Brokstein P."/>
            <person name="Dubchak I."/>
            <person name="Goodstein D."/>
            <person name="Hornick L."/>
            <person name="Huang Y.W."/>
            <person name="Jhaveri J."/>
            <person name="Luo Y."/>
            <person name="Martinez D."/>
            <person name="Ngau W.C."/>
            <person name="Otillar B."/>
            <person name="Poliakov A."/>
            <person name="Porter A."/>
            <person name="Szajkowski L."/>
            <person name="Werner G."/>
            <person name="Zhou K."/>
            <person name="Grigoriev I.V."/>
            <person name="Rokhsar D.S."/>
            <person name="Grossman A.R."/>
        </authorList>
    </citation>
    <scope>NUCLEOTIDE SEQUENCE [LARGE SCALE GENOMIC DNA]</scope>
    <source>
        <strain evidence="3">CC-503</strain>
    </source>
</reference>
<dbReference type="GO" id="GO:0008887">
    <property type="term" value="F:glycerate kinase activity"/>
    <property type="evidence" value="ECO:0000318"/>
    <property type="project" value="GO_Central"/>
</dbReference>
<accession>A0A2K3D6U6</accession>
<dbReference type="STRING" id="3055.A0A2K3D6U6"/>
<evidence type="ECO:0000313" key="3">
    <source>
        <dbReference type="Proteomes" id="UP000006906"/>
    </source>
</evidence>
<feature type="region of interest" description="Disordered" evidence="1">
    <location>
        <begin position="1"/>
        <end position="44"/>
    </location>
</feature>
<dbReference type="PANTHER" id="PTHR10285">
    <property type="entry name" value="URIDINE KINASE"/>
    <property type="match status" value="1"/>
</dbReference>
<dbReference type="OMA" id="YNTFNFK"/>
<dbReference type="KEGG" id="cre:CHLRE_12g542300v5"/>
<dbReference type="RefSeq" id="XP_042919181.1">
    <property type="nucleotide sequence ID" value="XM_043068783.1"/>
</dbReference>
<dbReference type="GO" id="GO:0005737">
    <property type="term" value="C:cytoplasm"/>
    <property type="evidence" value="ECO:0000318"/>
    <property type="project" value="GO_Central"/>
</dbReference>
<gene>
    <name evidence="2" type="ORF">CHLRE_12g542300v5</name>
</gene>
<evidence type="ECO:0000256" key="1">
    <source>
        <dbReference type="SAM" id="MobiDB-lite"/>
    </source>
</evidence>
<dbReference type="GeneID" id="5719520"/>
<sequence>MTHINAPGAGGSAMRGAHSRVSAQRSPARGGRNSPVPQAAPLAGFAPGGAAGTCPAPPVGLPRPSSLLSLTCAAAAAPSPSSPSATLRAPLTGDPLVSYILEGPLLGSCGISANSVRGAAGEWERLGRQLALQLGFEHDAMDAVQKLRIYHYYLPVYWWAAAQLEAHRAAGQKTALVLGISAPQGCGKTTIVEQLELLFNWLGRPAASVSIDDFYLTHADQNALAAANPGNRLLQLRGNAGTHDLALGTETIKTLRNLTSPGATAAVPRYNKSAFGGRGDRAEPSSWPVVSGPLDVVFFEGWMSGFAPVPDSSSLAGIDPALPVVNEQLRGYRAAWDELVDSWLVIRIGDPQWVFKWRLQAEERMKAGGKAGMSAEQIADFVSRFIPAYSAYLPGLYGVGPTTARTGRTLIIEVDQNRSPVTQQPKPVV</sequence>
<dbReference type="AlphaFoldDB" id="A0A2K3D6U6"/>
<dbReference type="InParanoid" id="A0A2K3D6U6"/>
<dbReference type="Proteomes" id="UP000006906">
    <property type="component" value="Chromosome 12"/>
</dbReference>
<dbReference type="FunCoup" id="A0A2K3D6U6">
    <property type="interactions" value="868"/>
</dbReference>
<dbReference type="ExpressionAtlas" id="A0A2K3D6U6">
    <property type="expression patterns" value="baseline and differential"/>
</dbReference>
<dbReference type="EMBL" id="CM008973">
    <property type="protein sequence ID" value="PNW76244.1"/>
    <property type="molecule type" value="Genomic_DNA"/>
</dbReference>
<organism evidence="2 3">
    <name type="scientific">Chlamydomonas reinhardtii</name>
    <name type="common">Chlamydomonas smithii</name>
    <dbReference type="NCBI Taxonomy" id="3055"/>
    <lineage>
        <taxon>Eukaryota</taxon>
        <taxon>Viridiplantae</taxon>
        <taxon>Chlorophyta</taxon>
        <taxon>core chlorophytes</taxon>
        <taxon>Chlorophyceae</taxon>
        <taxon>CS clade</taxon>
        <taxon>Chlamydomonadales</taxon>
        <taxon>Chlamydomonadaceae</taxon>
        <taxon>Chlamydomonas</taxon>
    </lineage>
</organism>